<dbReference type="InterPro" id="IPR008258">
    <property type="entry name" value="Transglycosylase_SLT_dom_1"/>
</dbReference>
<evidence type="ECO:0000256" key="1">
    <source>
        <dbReference type="SAM" id="Phobius"/>
    </source>
</evidence>
<accession>A0A8A4TFL9</accession>
<dbReference type="CDD" id="cd16894">
    <property type="entry name" value="MltD-like"/>
    <property type="match status" value="1"/>
</dbReference>
<evidence type="ECO:0000313" key="4">
    <source>
        <dbReference type="EMBL" id="QTD48350.1"/>
    </source>
</evidence>
<gene>
    <name evidence="4" type="ORF">J3U87_22450</name>
</gene>
<evidence type="ECO:0000313" key="5">
    <source>
        <dbReference type="Proteomes" id="UP000663929"/>
    </source>
</evidence>
<protein>
    <submittedName>
        <fullName evidence="4">Transglycosylase SLT domain-containing protein</fullName>
    </submittedName>
</protein>
<dbReference type="PANTHER" id="PTHR34978">
    <property type="entry name" value="POSSIBLE SENSOR-TRANSDUCER PROTEIN BLAR"/>
    <property type="match status" value="1"/>
</dbReference>
<feature type="transmembrane region" description="Helical" evidence="1">
    <location>
        <begin position="6"/>
        <end position="25"/>
    </location>
</feature>
<feature type="transmembrane region" description="Helical" evidence="1">
    <location>
        <begin position="109"/>
        <end position="129"/>
    </location>
</feature>
<dbReference type="InterPro" id="IPR008756">
    <property type="entry name" value="Peptidase_M56"/>
</dbReference>
<name>A0A8A4TFL9_SULCO</name>
<reference evidence="4" key="1">
    <citation type="submission" date="2021-03" db="EMBL/GenBank/DDBJ databases">
        <title>Acanthopleuribacteraceae sp. M133.</title>
        <authorList>
            <person name="Wang G."/>
        </authorList>
    </citation>
    <scope>NUCLEOTIDE SEQUENCE</scope>
    <source>
        <strain evidence="4">M133</strain>
    </source>
</reference>
<dbReference type="Proteomes" id="UP000663929">
    <property type="component" value="Chromosome"/>
</dbReference>
<sequence length="531" mass="59086">MDSMELLLYYLEVQLLWVPVSLIAFGYGRWAHQQWGWMTATSLLKLLYLMGFLTLLMPLAVNLLPGEPFLSSSAHLWMDDQGATKLNLGSAATGVPIASADSWVQAIPLANLSLIFLLFLASLAALALWPMIGGFRKLHGLYERALTVREIGRVSVRVTDEIDVPVSFKLPGRAVVLLPVALLEDADQYHIVVRHELQHHRQGDTALAWPLFVLRGLSIWNPFFLLWHKTLSDTQEYACDESLVGRKMVAPQAYGRCLIKVAEHARATPALPSGTMGMASRGSATILQRRIDMMFQTRPRRKSVTALLATTALALLSLSALAAGDLVLDRRIGMDEVRVLAENTASHSVFPVVANDAVLDQLNRLVGHPKGRKFMRSALERMALHQPTIETKLKAYNLPAELMAVPILESGYQSLAPNSRFPHAAGMWQFIPDTARKFNLRVDEEVDERLDVVRSTDAALRMLSALELQFQDWGLTMLAYNAGSQKVLSGIEATGTRDPWALIEQGYEGDRHYLSRLTAILIIMNHPELLD</sequence>
<feature type="transmembrane region" description="Helical" evidence="1">
    <location>
        <begin position="46"/>
        <end position="64"/>
    </location>
</feature>
<dbReference type="SUPFAM" id="SSF53955">
    <property type="entry name" value="Lysozyme-like"/>
    <property type="match status" value="1"/>
</dbReference>
<proteinExistence type="predicted"/>
<feature type="domain" description="Peptidase M56" evidence="3">
    <location>
        <begin position="151"/>
        <end position="293"/>
    </location>
</feature>
<keyword evidence="1" id="KW-1133">Transmembrane helix</keyword>
<keyword evidence="1" id="KW-0472">Membrane</keyword>
<dbReference type="InterPro" id="IPR052173">
    <property type="entry name" value="Beta-lactam_resp_regulator"/>
</dbReference>
<dbReference type="Gene3D" id="1.10.530.10">
    <property type="match status" value="1"/>
</dbReference>
<dbReference type="EMBL" id="CP071793">
    <property type="protein sequence ID" value="QTD48350.1"/>
    <property type="molecule type" value="Genomic_DNA"/>
</dbReference>
<dbReference type="RefSeq" id="WP_237378004.1">
    <property type="nucleotide sequence ID" value="NZ_CP071793.1"/>
</dbReference>
<evidence type="ECO:0000259" key="2">
    <source>
        <dbReference type="Pfam" id="PF01464"/>
    </source>
</evidence>
<feature type="transmembrane region" description="Helical" evidence="1">
    <location>
        <begin position="304"/>
        <end position="324"/>
    </location>
</feature>
<dbReference type="AlphaFoldDB" id="A0A8A4TFL9"/>
<dbReference type="CDD" id="cd07341">
    <property type="entry name" value="M56_BlaR1_MecR1_like"/>
    <property type="match status" value="1"/>
</dbReference>
<dbReference type="KEGG" id="scor:J3U87_22450"/>
<organism evidence="4 5">
    <name type="scientific">Sulfidibacter corallicola</name>
    <dbReference type="NCBI Taxonomy" id="2818388"/>
    <lineage>
        <taxon>Bacteria</taxon>
        <taxon>Pseudomonadati</taxon>
        <taxon>Acidobacteriota</taxon>
        <taxon>Holophagae</taxon>
        <taxon>Acanthopleuribacterales</taxon>
        <taxon>Acanthopleuribacteraceae</taxon>
        <taxon>Sulfidibacter</taxon>
    </lineage>
</organism>
<dbReference type="PANTHER" id="PTHR34978:SF3">
    <property type="entry name" value="SLR0241 PROTEIN"/>
    <property type="match status" value="1"/>
</dbReference>
<evidence type="ECO:0000259" key="3">
    <source>
        <dbReference type="Pfam" id="PF05569"/>
    </source>
</evidence>
<keyword evidence="5" id="KW-1185">Reference proteome</keyword>
<keyword evidence="1" id="KW-0812">Transmembrane</keyword>
<dbReference type="Pfam" id="PF05569">
    <property type="entry name" value="Peptidase_M56"/>
    <property type="match status" value="1"/>
</dbReference>
<feature type="domain" description="Transglycosylase SLT" evidence="2">
    <location>
        <begin position="389"/>
        <end position="501"/>
    </location>
</feature>
<dbReference type="Pfam" id="PF01464">
    <property type="entry name" value="SLT"/>
    <property type="match status" value="1"/>
</dbReference>
<dbReference type="InterPro" id="IPR023346">
    <property type="entry name" value="Lysozyme-like_dom_sf"/>
</dbReference>